<keyword evidence="11" id="KW-1185">Reference proteome</keyword>
<feature type="region of interest" description="Disordered" evidence="9">
    <location>
        <begin position="753"/>
        <end position="777"/>
    </location>
</feature>
<evidence type="ECO:0000256" key="8">
    <source>
        <dbReference type="SAM" id="Coils"/>
    </source>
</evidence>
<feature type="region of interest" description="Disordered" evidence="9">
    <location>
        <begin position="1"/>
        <end position="37"/>
    </location>
</feature>
<dbReference type="RefSeq" id="XP_025374704.1">
    <property type="nucleotide sequence ID" value="XM_025525335.1"/>
</dbReference>
<dbReference type="GO" id="GO:0015031">
    <property type="term" value="P:protein transport"/>
    <property type="evidence" value="ECO:0007669"/>
    <property type="project" value="UniProtKB-KW"/>
</dbReference>
<sequence length="1027" mass="112151">MAGIGIRRGRHTRNRAFSSTTSASSFSQQSQSQAHLAIGSARGSYDGGALGVDPMTLDPDEALTRLSVREVQAVEEKLRHAHENLAAKLRTLVAERYREMLGTANTLMDMGESSTKLVERLDAAQELIERAAEEREKVAKEGERTSPERSRQDISDIDVDEVDDQRVFAIAAATKLVSEAPDEVWRAIDIASSSSSAATSSASPSMATTLAAEAEFKAATVLRAAWIYTLARATWDWLSSSPQARETVDHFIVDEQFPYVAKQWSSLSPMSSSISKVAKEGLVGWLEDTTSRKGKGKMPRWDDVSATFASTTTSLVSMAIHQGLSLPSALETMLAIRHRNMTHQLARLVHALSRGDIDSLIAAQRLSFLIRVVADTMLHALQLFALPSPSSAGEAHDEPYLLALLGRLVRPIKSKGQAAFPPMAIDVIQTMPSSTLLAAHLPDSIKTLSPEMTLTDDGLNSSEALSKIDKWAQTVESTEIREDGNVVNRLVGRLSSLVEVGEVHIRVEDQLRRAIKRAQRDLAGGSGRGDTLRAKCVDMLEKRLGSLSKAIQLELGKRMEDICRDRANGLAQAVAKGAREALVDEQASLALDGGRRGKGSNDAFDPLSILFEPEASPSRKVTSASHIVGRGAEAEGVGADEDDDEEASCRSDRVEVLASRLSLRSRRIDGLLAFTENKARIMVGELRAYESMMASHRQRKTEEKLEDGERGGNREQRQDIEKLYRGAAKTASEEILKSFQGLMKDVVEPKSIPRDSRGGYRIGEEEHEAEKEEESTDTAQLLLLSRITSGLAQSRRLTDALSPRNLATEFDHLQLRHGLDDIRRACLEPWKGRVVDDALKNYFASGRKEAAATASQSNEGDWPVKPSSRLVGALSFMTQALQMAGCASQDELMRLSRQLLDLFSERITAQRRGVSGSAEERFDDAVLGALKGILGSASGQDSAIKGDERWQDHIEKHVRASLVPIRLLVAPFTVGLTAKRVPEEHSLAILWGDKREKGGAEPGSRVPSISRLVDAERAEPVALLPVT</sequence>
<keyword evidence="7" id="KW-0472">Membrane</keyword>
<evidence type="ECO:0000256" key="9">
    <source>
        <dbReference type="SAM" id="MobiDB-lite"/>
    </source>
</evidence>
<dbReference type="OrthoDB" id="46189at2759"/>
<keyword evidence="8" id="KW-0175">Coiled coil</keyword>
<evidence type="ECO:0000256" key="1">
    <source>
        <dbReference type="ARBA" id="ARBA00004395"/>
    </source>
</evidence>
<feature type="compositionally biased region" description="Low complexity" evidence="9">
    <location>
        <begin position="16"/>
        <end position="34"/>
    </location>
</feature>
<dbReference type="EMBL" id="KZ819640">
    <property type="protein sequence ID" value="PWN87506.1"/>
    <property type="molecule type" value="Genomic_DNA"/>
</dbReference>
<dbReference type="GO" id="GO:0006891">
    <property type="term" value="P:intra-Golgi vesicle-mediated transport"/>
    <property type="evidence" value="ECO:0007669"/>
    <property type="project" value="InterPro"/>
</dbReference>
<dbReference type="InterPro" id="IPR033370">
    <property type="entry name" value="COG1"/>
</dbReference>
<dbReference type="InParanoid" id="A0A316YDC1"/>
<proteinExistence type="inferred from homology"/>
<dbReference type="STRING" id="215250.A0A316YDC1"/>
<evidence type="ECO:0000256" key="3">
    <source>
        <dbReference type="ARBA" id="ARBA00020978"/>
    </source>
</evidence>
<name>A0A316YDC1_9BASI</name>
<keyword evidence="5" id="KW-0653">Protein transport</keyword>
<feature type="compositionally biased region" description="Basic and acidic residues" evidence="9">
    <location>
        <begin position="753"/>
        <end position="770"/>
    </location>
</feature>
<evidence type="ECO:0000256" key="2">
    <source>
        <dbReference type="ARBA" id="ARBA00006653"/>
    </source>
</evidence>
<dbReference type="AlphaFoldDB" id="A0A316YDC1"/>
<evidence type="ECO:0000313" key="10">
    <source>
        <dbReference type="EMBL" id="PWN87506.1"/>
    </source>
</evidence>
<comment type="subcellular location">
    <subcellularLocation>
        <location evidence="1">Golgi apparatus membrane</location>
        <topology evidence="1">Peripheral membrane protein</topology>
    </subcellularLocation>
</comment>
<accession>A0A316YDC1</accession>
<dbReference type="Pfam" id="PF08700">
    <property type="entry name" value="VPS51_Exo84_N"/>
    <property type="match status" value="1"/>
</dbReference>
<protein>
    <recommendedName>
        <fullName evidence="3">Conserved oligomeric Golgi complex subunit 1</fullName>
    </recommendedName>
</protein>
<dbReference type="PANTHER" id="PTHR31658:SF0">
    <property type="entry name" value="CONSERVED OLIGOMERIC GOLGI COMPLEX SUBUNIT 1"/>
    <property type="match status" value="1"/>
</dbReference>
<dbReference type="PANTHER" id="PTHR31658">
    <property type="entry name" value="CONSERVED OLIGOMERIC GOLGI COMPLEX SUBUNIT 1"/>
    <property type="match status" value="1"/>
</dbReference>
<keyword evidence="4" id="KW-0813">Transport</keyword>
<evidence type="ECO:0000256" key="5">
    <source>
        <dbReference type="ARBA" id="ARBA00022927"/>
    </source>
</evidence>
<feature type="region of interest" description="Disordered" evidence="9">
    <location>
        <begin position="693"/>
        <end position="720"/>
    </location>
</feature>
<comment type="similarity">
    <text evidence="2">Belongs to the COG1 family.</text>
</comment>
<feature type="coiled-coil region" evidence="8">
    <location>
        <begin position="114"/>
        <end position="144"/>
    </location>
</feature>
<evidence type="ECO:0000256" key="4">
    <source>
        <dbReference type="ARBA" id="ARBA00022448"/>
    </source>
</evidence>
<dbReference type="GeneID" id="37047251"/>
<organism evidence="10 11">
    <name type="scientific">Acaromyces ingoldii</name>
    <dbReference type="NCBI Taxonomy" id="215250"/>
    <lineage>
        <taxon>Eukaryota</taxon>
        <taxon>Fungi</taxon>
        <taxon>Dikarya</taxon>
        <taxon>Basidiomycota</taxon>
        <taxon>Ustilaginomycotina</taxon>
        <taxon>Exobasidiomycetes</taxon>
        <taxon>Exobasidiales</taxon>
        <taxon>Cryptobasidiaceae</taxon>
        <taxon>Acaromyces</taxon>
    </lineage>
</organism>
<evidence type="ECO:0000256" key="6">
    <source>
        <dbReference type="ARBA" id="ARBA00023034"/>
    </source>
</evidence>
<evidence type="ECO:0000313" key="11">
    <source>
        <dbReference type="Proteomes" id="UP000245768"/>
    </source>
</evidence>
<feature type="compositionally biased region" description="Basic and acidic residues" evidence="9">
    <location>
        <begin position="700"/>
        <end position="720"/>
    </location>
</feature>
<keyword evidence="6" id="KW-0333">Golgi apparatus</keyword>
<gene>
    <name evidence="10" type="ORF">FA10DRAFT_304268</name>
</gene>
<reference evidence="10 11" key="1">
    <citation type="journal article" date="2018" name="Mol. Biol. Evol.">
        <title>Broad Genomic Sampling Reveals a Smut Pathogenic Ancestry of the Fungal Clade Ustilaginomycotina.</title>
        <authorList>
            <person name="Kijpornyongpan T."/>
            <person name="Mondo S.J."/>
            <person name="Barry K."/>
            <person name="Sandor L."/>
            <person name="Lee J."/>
            <person name="Lipzen A."/>
            <person name="Pangilinan J."/>
            <person name="LaButti K."/>
            <person name="Hainaut M."/>
            <person name="Henrissat B."/>
            <person name="Grigoriev I.V."/>
            <person name="Spatafora J.W."/>
            <person name="Aime M.C."/>
        </authorList>
    </citation>
    <scope>NUCLEOTIDE SEQUENCE [LARGE SCALE GENOMIC DNA]</scope>
    <source>
        <strain evidence="10 11">MCA 4198</strain>
    </source>
</reference>
<dbReference type="Proteomes" id="UP000245768">
    <property type="component" value="Unassembled WGS sequence"/>
</dbReference>
<evidence type="ECO:0000256" key="7">
    <source>
        <dbReference type="ARBA" id="ARBA00023136"/>
    </source>
</evidence>
<dbReference type="GO" id="GO:0017119">
    <property type="term" value="C:Golgi transport complex"/>
    <property type="evidence" value="ECO:0007669"/>
    <property type="project" value="InterPro"/>
</dbReference>
<dbReference type="GO" id="GO:0000139">
    <property type="term" value="C:Golgi membrane"/>
    <property type="evidence" value="ECO:0007669"/>
    <property type="project" value="UniProtKB-SubCell"/>
</dbReference>